<dbReference type="EMBL" id="BARU01008372">
    <property type="protein sequence ID" value="GAH40389.1"/>
    <property type="molecule type" value="Genomic_DNA"/>
</dbReference>
<comment type="caution">
    <text evidence="1">The sequence shown here is derived from an EMBL/GenBank/DDBJ whole genome shotgun (WGS) entry which is preliminary data.</text>
</comment>
<feature type="non-terminal residue" evidence="1">
    <location>
        <position position="1"/>
    </location>
</feature>
<evidence type="ECO:0000313" key="1">
    <source>
        <dbReference type="EMBL" id="GAH40389.1"/>
    </source>
</evidence>
<name>X1GFJ9_9ZZZZ</name>
<accession>X1GFJ9</accession>
<proteinExistence type="predicted"/>
<gene>
    <name evidence="1" type="ORF">S03H2_16393</name>
</gene>
<sequence>SLTQRWKMQANELTENEKSWERFSQKHVLDKVKGRLNKELLLCEFLLNTNIYWLIQNYFRVRRIPYPGEKDVLEWINTKDTKIHNKIEDFYRTKDLKKKLEISEELTELVLAPIGGPWRKGELLTLSRNKQVSDIQLKGKKIFFEIFGNSNKKN</sequence>
<protein>
    <submittedName>
        <fullName evidence="1">Uncharacterized protein</fullName>
    </submittedName>
</protein>
<dbReference type="AlphaFoldDB" id="X1GFJ9"/>
<organism evidence="1">
    <name type="scientific">marine sediment metagenome</name>
    <dbReference type="NCBI Taxonomy" id="412755"/>
    <lineage>
        <taxon>unclassified sequences</taxon>
        <taxon>metagenomes</taxon>
        <taxon>ecological metagenomes</taxon>
    </lineage>
</organism>
<reference evidence="1" key="1">
    <citation type="journal article" date="2014" name="Front. Microbiol.">
        <title>High frequency of phylogenetically diverse reductive dehalogenase-homologous genes in deep subseafloor sedimentary metagenomes.</title>
        <authorList>
            <person name="Kawai M."/>
            <person name="Futagami T."/>
            <person name="Toyoda A."/>
            <person name="Takaki Y."/>
            <person name="Nishi S."/>
            <person name="Hori S."/>
            <person name="Arai W."/>
            <person name="Tsubouchi T."/>
            <person name="Morono Y."/>
            <person name="Uchiyama I."/>
            <person name="Ito T."/>
            <person name="Fujiyama A."/>
            <person name="Inagaki F."/>
            <person name="Takami H."/>
        </authorList>
    </citation>
    <scope>NUCLEOTIDE SEQUENCE</scope>
    <source>
        <strain evidence="1">Expedition CK06-06</strain>
    </source>
</reference>